<evidence type="ECO:0000256" key="1">
    <source>
        <dbReference type="SAM" id="SignalP"/>
    </source>
</evidence>
<organism evidence="3 4">
    <name type="scientific">Chryseobacterium taihuense</name>
    <dbReference type="NCBI Taxonomy" id="1141221"/>
    <lineage>
        <taxon>Bacteria</taxon>
        <taxon>Pseudomonadati</taxon>
        <taxon>Bacteroidota</taxon>
        <taxon>Flavobacteriia</taxon>
        <taxon>Flavobacteriales</taxon>
        <taxon>Weeksellaceae</taxon>
        <taxon>Chryseobacterium group</taxon>
        <taxon>Chryseobacterium</taxon>
    </lineage>
</organism>
<keyword evidence="4" id="KW-1185">Reference proteome</keyword>
<dbReference type="Gene3D" id="2.40.160.20">
    <property type="match status" value="1"/>
</dbReference>
<evidence type="ECO:0000313" key="3">
    <source>
        <dbReference type="EMBL" id="SDL89635.1"/>
    </source>
</evidence>
<dbReference type="RefSeq" id="WP_089743825.1">
    <property type="nucleotide sequence ID" value="NZ_FNHD01000008.1"/>
</dbReference>
<gene>
    <name evidence="3" type="ORF">SAMN05216273_10870</name>
</gene>
<sequence length="192" mass="20593">MKKKLLGLAIVASSLSFAQDKTESTASALRFGLKAGLNLSSINADGFKGKAGIYGGIFANIPVGSSVSVQPEVLYNNAGAKVEDMSDVKLNLDYISVPIMIQYNIMPELYLEAGPQFSVAINKEVKTDAGSADVKDLFRNFDFGVGLGAGYYFTNNIGITARYTAGLIDISHNNPNEFIRSQVFQVGLACKF</sequence>
<accession>A0ABY0QTU3</accession>
<dbReference type="Pfam" id="PF13568">
    <property type="entry name" value="OMP_b-brl_2"/>
    <property type="match status" value="1"/>
</dbReference>
<feature type="domain" description="Outer membrane protein beta-barrel" evidence="2">
    <location>
        <begin position="17"/>
        <end position="170"/>
    </location>
</feature>
<evidence type="ECO:0000259" key="2">
    <source>
        <dbReference type="Pfam" id="PF13568"/>
    </source>
</evidence>
<reference evidence="3 4" key="1">
    <citation type="submission" date="2016-10" db="EMBL/GenBank/DDBJ databases">
        <authorList>
            <person name="Varghese N."/>
            <person name="Submissions S."/>
        </authorList>
    </citation>
    <scope>NUCLEOTIDE SEQUENCE [LARGE SCALE GENOMIC DNA]</scope>
    <source>
        <strain evidence="3 4">CGMCC 1.10941</strain>
    </source>
</reference>
<proteinExistence type="predicted"/>
<dbReference type="Proteomes" id="UP000199242">
    <property type="component" value="Unassembled WGS sequence"/>
</dbReference>
<name>A0ABY0QTU3_9FLAO</name>
<feature type="chain" id="PRO_5045660037" evidence="1">
    <location>
        <begin position="19"/>
        <end position="192"/>
    </location>
</feature>
<evidence type="ECO:0000313" key="4">
    <source>
        <dbReference type="Proteomes" id="UP000199242"/>
    </source>
</evidence>
<keyword evidence="1" id="KW-0732">Signal</keyword>
<dbReference type="InterPro" id="IPR025665">
    <property type="entry name" value="Beta-barrel_OMP_2"/>
</dbReference>
<dbReference type="InterPro" id="IPR011250">
    <property type="entry name" value="OMP/PagP_B-barrel"/>
</dbReference>
<comment type="caution">
    <text evidence="3">The sequence shown here is derived from an EMBL/GenBank/DDBJ whole genome shotgun (WGS) entry which is preliminary data.</text>
</comment>
<dbReference type="EMBL" id="FNHD01000008">
    <property type="protein sequence ID" value="SDL89635.1"/>
    <property type="molecule type" value="Genomic_DNA"/>
</dbReference>
<feature type="signal peptide" evidence="1">
    <location>
        <begin position="1"/>
        <end position="18"/>
    </location>
</feature>
<dbReference type="SUPFAM" id="SSF56925">
    <property type="entry name" value="OMPA-like"/>
    <property type="match status" value="1"/>
</dbReference>
<protein>
    <submittedName>
        <fullName evidence="3">Outer membrane protein beta-barrel domain-containing protein</fullName>
    </submittedName>
</protein>